<sequence length="445" mass="48768">MKFSDYIPVYRKNLTLAIPVIFSQLGQVTVNLADNMMVGHVGTTELAAASFAINIFHIGMLFGLGLTLGLTPLVGQSFSARNKRNTASWFKNGVLVYFAASIVLSIFMSVLVLFMNRMGQSDEVVQKAIPYYLIQVSSLVPLMLFFSVKQFFEGIGNTKIAMVITIGANLLNIGLNYVLIYGEMGFPALGLNGAGYATLISRIIMPIVFVLIILKQKDFKGYLTDALHSGFEKLKIRRIISIGLPIGLQMVIEILAFSLGAIMLGWISKESLAGHQVAISMAAMTYMISFGLASGTTIRVSHAFGEHDLKEVKHAVFASLHMVIVFMSLMGILFVLLRNQVPLLFTSDPAVIKVAAGLLIVGAFFQIFDGIQVVLLGALRGIADVRIPMFMAFFSYIVVSLPISYLLAFVFNFGYSGVWIGFIFGLSTAAILFGLRLRNQIRKFS</sequence>
<dbReference type="CDD" id="cd13131">
    <property type="entry name" value="MATE_NorM_like"/>
    <property type="match status" value="1"/>
</dbReference>
<evidence type="ECO:0000256" key="2">
    <source>
        <dbReference type="ARBA" id="ARBA00022448"/>
    </source>
</evidence>
<evidence type="ECO:0000256" key="3">
    <source>
        <dbReference type="ARBA" id="ARBA00022449"/>
    </source>
</evidence>
<dbReference type="GO" id="GO:0015297">
    <property type="term" value="F:antiporter activity"/>
    <property type="evidence" value="ECO:0007669"/>
    <property type="project" value="UniProtKB-KW"/>
</dbReference>
<dbReference type="PIRSF" id="PIRSF006603">
    <property type="entry name" value="DinF"/>
    <property type="match status" value="1"/>
</dbReference>
<keyword evidence="12" id="KW-1185">Reference proteome</keyword>
<evidence type="ECO:0000256" key="6">
    <source>
        <dbReference type="ARBA" id="ARBA00022989"/>
    </source>
</evidence>
<protein>
    <recommendedName>
        <fullName evidence="9">Multidrug-efflux transporter</fullName>
    </recommendedName>
</protein>
<evidence type="ECO:0000256" key="1">
    <source>
        <dbReference type="ARBA" id="ARBA00004651"/>
    </source>
</evidence>
<feature type="transmembrane region" description="Helical" evidence="10">
    <location>
        <begin position="128"/>
        <end position="148"/>
    </location>
</feature>
<feature type="transmembrane region" description="Helical" evidence="10">
    <location>
        <begin position="273"/>
        <end position="294"/>
    </location>
</feature>
<dbReference type="PANTHER" id="PTHR43298:SF2">
    <property type="entry name" value="FMN_FAD EXPORTER YEEO-RELATED"/>
    <property type="match status" value="1"/>
</dbReference>
<feature type="transmembrane region" description="Helical" evidence="10">
    <location>
        <begin position="94"/>
        <end position="116"/>
    </location>
</feature>
<dbReference type="GO" id="GO:0006811">
    <property type="term" value="P:monoatomic ion transport"/>
    <property type="evidence" value="ECO:0007669"/>
    <property type="project" value="UniProtKB-KW"/>
</dbReference>
<dbReference type="RefSeq" id="WP_318348966.1">
    <property type="nucleotide sequence ID" value="NZ_AP018694.1"/>
</dbReference>
<evidence type="ECO:0000256" key="7">
    <source>
        <dbReference type="ARBA" id="ARBA00023065"/>
    </source>
</evidence>
<comment type="subcellular location">
    <subcellularLocation>
        <location evidence="1">Cell membrane</location>
        <topology evidence="1">Multi-pass membrane protein</topology>
    </subcellularLocation>
</comment>
<evidence type="ECO:0000256" key="4">
    <source>
        <dbReference type="ARBA" id="ARBA00022475"/>
    </source>
</evidence>
<evidence type="ECO:0000256" key="10">
    <source>
        <dbReference type="SAM" id="Phobius"/>
    </source>
</evidence>
<accession>A0A5K7SHK6</accession>
<feature type="transmembrane region" description="Helical" evidence="10">
    <location>
        <begin position="357"/>
        <end position="378"/>
    </location>
</feature>
<keyword evidence="2" id="KW-0813">Transport</keyword>
<keyword evidence="5 10" id="KW-0812">Transmembrane</keyword>
<dbReference type="GO" id="GO:0005886">
    <property type="term" value="C:plasma membrane"/>
    <property type="evidence" value="ECO:0007669"/>
    <property type="project" value="UniProtKB-SubCell"/>
</dbReference>
<keyword evidence="4" id="KW-1003">Cell membrane</keyword>
<proteinExistence type="predicted"/>
<dbReference type="KEGG" id="anf:AQPE_5069"/>
<evidence type="ECO:0000256" key="9">
    <source>
        <dbReference type="ARBA" id="ARBA00031636"/>
    </source>
</evidence>
<dbReference type="GO" id="GO:0042910">
    <property type="term" value="F:xenobiotic transmembrane transporter activity"/>
    <property type="evidence" value="ECO:0007669"/>
    <property type="project" value="InterPro"/>
</dbReference>
<keyword evidence="8 10" id="KW-0472">Membrane</keyword>
<feature type="transmembrane region" description="Helical" evidence="10">
    <location>
        <begin position="160"/>
        <end position="182"/>
    </location>
</feature>
<gene>
    <name evidence="11" type="ORF">AQPE_5069</name>
</gene>
<dbReference type="InterPro" id="IPR002528">
    <property type="entry name" value="MATE_fam"/>
</dbReference>
<name>A0A5K7SHK6_9BACT</name>
<dbReference type="Proteomes" id="UP001193389">
    <property type="component" value="Chromosome"/>
</dbReference>
<feature type="transmembrane region" description="Helical" evidence="10">
    <location>
        <begin position="315"/>
        <end position="337"/>
    </location>
</feature>
<dbReference type="AlphaFoldDB" id="A0A5K7SHK6"/>
<feature type="transmembrane region" description="Helical" evidence="10">
    <location>
        <begin position="242"/>
        <end position="267"/>
    </location>
</feature>
<reference evidence="11" key="1">
    <citation type="journal article" date="2020" name="Int. J. Syst. Evol. Microbiol.">
        <title>Aquipluma nitroreducens gen. nov. sp. nov., a novel facultatively anaerobic bacterium isolated from a freshwater lake.</title>
        <authorList>
            <person name="Watanabe M."/>
            <person name="Kojima H."/>
            <person name="Fukui M."/>
        </authorList>
    </citation>
    <scope>NUCLEOTIDE SEQUENCE</scope>
    <source>
        <strain evidence="11">MeG22</strain>
    </source>
</reference>
<evidence type="ECO:0000256" key="8">
    <source>
        <dbReference type="ARBA" id="ARBA00023136"/>
    </source>
</evidence>
<feature type="transmembrane region" description="Helical" evidence="10">
    <location>
        <begin position="390"/>
        <end position="411"/>
    </location>
</feature>
<dbReference type="InterPro" id="IPR048279">
    <property type="entry name" value="MdtK-like"/>
</dbReference>
<keyword evidence="3" id="KW-0050">Antiport</keyword>
<organism evidence="11 12">
    <name type="scientific">Aquipluma nitroreducens</name>
    <dbReference type="NCBI Taxonomy" id="2010828"/>
    <lineage>
        <taxon>Bacteria</taxon>
        <taxon>Pseudomonadati</taxon>
        <taxon>Bacteroidota</taxon>
        <taxon>Bacteroidia</taxon>
        <taxon>Marinilabiliales</taxon>
        <taxon>Prolixibacteraceae</taxon>
        <taxon>Aquipluma</taxon>
    </lineage>
</organism>
<dbReference type="Pfam" id="PF01554">
    <property type="entry name" value="MatE"/>
    <property type="match status" value="2"/>
</dbReference>
<keyword evidence="7" id="KW-0406">Ion transport</keyword>
<feature type="transmembrane region" description="Helical" evidence="10">
    <location>
        <begin position="49"/>
        <end position="74"/>
    </location>
</feature>
<dbReference type="PANTHER" id="PTHR43298">
    <property type="entry name" value="MULTIDRUG RESISTANCE PROTEIN NORM-RELATED"/>
    <property type="match status" value="1"/>
</dbReference>
<dbReference type="EMBL" id="AP018694">
    <property type="protein sequence ID" value="BBE20874.1"/>
    <property type="molecule type" value="Genomic_DNA"/>
</dbReference>
<dbReference type="NCBIfam" id="TIGR00797">
    <property type="entry name" value="matE"/>
    <property type="match status" value="1"/>
</dbReference>
<evidence type="ECO:0000313" key="11">
    <source>
        <dbReference type="EMBL" id="BBE20874.1"/>
    </source>
</evidence>
<feature type="transmembrane region" description="Helical" evidence="10">
    <location>
        <begin position="417"/>
        <end position="435"/>
    </location>
</feature>
<dbReference type="InterPro" id="IPR050222">
    <property type="entry name" value="MATE_MdtK"/>
</dbReference>
<keyword evidence="6 10" id="KW-1133">Transmembrane helix</keyword>
<evidence type="ECO:0000256" key="5">
    <source>
        <dbReference type="ARBA" id="ARBA00022692"/>
    </source>
</evidence>
<feature type="transmembrane region" description="Helical" evidence="10">
    <location>
        <begin position="194"/>
        <end position="214"/>
    </location>
</feature>
<evidence type="ECO:0000313" key="12">
    <source>
        <dbReference type="Proteomes" id="UP001193389"/>
    </source>
</evidence>